<keyword evidence="2" id="KW-1185">Reference proteome</keyword>
<proteinExistence type="predicted"/>
<evidence type="ECO:0008006" key="3">
    <source>
        <dbReference type="Google" id="ProtNLM"/>
    </source>
</evidence>
<dbReference type="Pfam" id="PF10758">
    <property type="entry name" value="DUF2586"/>
    <property type="match status" value="1"/>
</dbReference>
<accession>A0ABQ2FQ76</accession>
<dbReference type="RefSeq" id="WP_189070604.1">
    <property type="nucleotide sequence ID" value="NZ_BMPE01000021.1"/>
</dbReference>
<dbReference type="Proteomes" id="UP000604341">
    <property type="component" value="Unassembled WGS sequence"/>
</dbReference>
<comment type="caution">
    <text evidence="1">The sequence shown here is derived from an EMBL/GenBank/DDBJ whole genome shotgun (WGS) entry which is preliminary data.</text>
</comment>
<dbReference type="InterPro" id="IPR019694">
    <property type="entry name" value="Phage_HP1_Orf23"/>
</dbReference>
<sequence>MTLPGVKVKFQDYQLGLVPAVADAHAKVGVAQAGPLTPQRFTRGTQVADTYQGGPLAGAIAVALIETSPVIGVRVPTTTPGAPSAVTKVGTGLAVMTVGGTPNDVHSVLVTVTRPGTRAGGDAAVILTVDGAAGSERSVPSTGLLAIAGTGLTVTFDAAALVAGDTYAFTTTAPAATVADIAAALESLLSTRPDLRFVHVLGNATPALVAAVDAILVERETRNYYTHALLEARPRAAGESMSDYLAAIDAQFDAVTSVRVAIALDGGGVYNPLTRQVETRNAAWKLTARRATVEIGESPYRIRSGALPAMDGTLAFDANLVGTTGRFASLRTHDGRDGIYASDWPLLAPEGSDYGAVQRREVADRAAQLGFIAAMDFLGEDLPVDTTTGRVLETTAAAFDTFVEGRIRAGIGGNASGIRVRFDREVNILSTEAIAFDLSVIPLGYAKYITVRVGFLNPMLAAQTAAAPAAPTDGGS</sequence>
<dbReference type="EMBL" id="BMPE01000021">
    <property type="protein sequence ID" value="GGL15886.1"/>
    <property type="molecule type" value="Genomic_DNA"/>
</dbReference>
<organism evidence="1 2">
    <name type="scientific">Deinococcus radiotolerans</name>
    <dbReference type="NCBI Taxonomy" id="1309407"/>
    <lineage>
        <taxon>Bacteria</taxon>
        <taxon>Thermotogati</taxon>
        <taxon>Deinococcota</taxon>
        <taxon>Deinococci</taxon>
        <taxon>Deinococcales</taxon>
        <taxon>Deinococcaceae</taxon>
        <taxon>Deinococcus</taxon>
    </lineage>
</organism>
<name>A0ABQ2FQ76_9DEIO</name>
<gene>
    <name evidence="1" type="ORF">GCM10010844_38480</name>
</gene>
<evidence type="ECO:0000313" key="1">
    <source>
        <dbReference type="EMBL" id="GGL15886.1"/>
    </source>
</evidence>
<evidence type="ECO:0000313" key="2">
    <source>
        <dbReference type="Proteomes" id="UP000604341"/>
    </source>
</evidence>
<reference evidence="2" key="1">
    <citation type="journal article" date="2019" name="Int. J. Syst. Evol. Microbiol.">
        <title>The Global Catalogue of Microorganisms (GCM) 10K type strain sequencing project: providing services to taxonomists for standard genome sequencing and annotation.</title>
        <authorList>
            <consortium name="The Broad Institute Genomics Platform"/>
            <consortium name="The Broad Institute Genome Sequencing Center for Infectious Disease"/>
            <person name="Wu L."/>
            <person name="Ma J."/>
        </authorList>
    </citation>
    <scope>NUCLEOTIDE SEQUENCE [LARGE SCALE GENOMIC DNA]</scope>
    <source>
        <strain evidence="2">JCM 19173</strain>
    </source>
</reference>
<protein>
    <recommendedName>
        <fullName evidence="3">Tail sheath protein subtilisin-like domain-containing protein</fullName>
    </recommendedName>
</protein>